<dbReference type="PROSITE" id="PS50268">
    <property type="entry name" value="CADHERIN_2"/>
    <property type="match status" value="21"/>
</dbReference>
<feature type="compositionally biased region" description="Polar residues" evidence="15">
    <location>
        <begin position="3214"/>
        <end position="3238"/>
    </location>
</feature>
<comment type="subcellular location">
    <subcellularLocation>
        <location evidence="1">Cell membrane</location>
        <topology evidence="1">Single-pass membrane protein</topology>
    </subcellularLocation>
</comment>
<feature type="domain" description="Cadherin" evidence="19">
    <location>
        <begin position="1011"/>
        <end position="1108"/>
    </location>
</feature>
<feature type="domain" description="Cadherin" evidence="19">
    <location>
        <begin position="1321"/>
        <end position="1423"/>
    </location>
</feature>
<dbReference type="GO" id="GO:0007163">
    <property type="term" value="P:establishment or maintenance of cell polarity"/>
    <property type="evidence" value="ECO:0007669"/>
    <property type="project" value="UniProtKB-ARBA"/>
</dbReference>
<feature type="disulfide bond" evidence="14">
    <location>
        <begin position="2428"/>
        <end position="2445"/>
    </location>
</feature>
<feature type="domain" description="EGF-like" evidence="18">
    <location>
        <begin position="2861"/>
        <end position="2897"/>
    </location>
</feature>
<feature type="transmembrane region" description="Helical" evidence="16">
    <location>
        <begin position="3116"/>
        <end position="3143"/>
    </location>
</feature>
<feature type="disulfide bond" evidence="14">
    <location>
        <begin position="2887"/>
        <end position="2896"/>
    </location>
</feature>
<evidence type="ECO:0000256" key="8">
    <source>
        <dbReference type="ARBA" id="ARBA00022889"/>
    </source>
</evidence>
<feature type="region of interest" description="Disordered" evidence="15">
    <location>
        <begin position="3507"/>
        <end position="3554"/>
    </location>
</feature>
<feature type="disulfide bond" evidence="14">
    <location>
        <begin position="2554"/>
        <end position="2571"/>
    </location>
</feature>
<feature type="domain" description="Cadherin" evidence="19">
    <location>
        <begin position="176"/>
        <end position="282"/>
    </location>
</feature>
<keyword evidence="5" id="KW-0732">Signal</keyword>
<feature type="domain" description="Cadherin" evidence="19">
    <location>
        <begin position="2060"/>
        <end position="2165"/>
    </location>
</feature>
<sequence length="3554" mass="378748">MYRLLDSSSPSLTSLQHFAVDTNSGWLYVAGRLDRESVPTYTLSVEAWDGTSSSTLQLTVSVADVNDNAPQFSMPSFTCAAIEGMAATVPCVSVSDSDFGSNGDILLNIVDSTSAEGVFGVSSGGDISIGQPLDRELGSEHTLTVAATDRGTPSLTAYCRVTVTVSDINDNAPTFSQSGYQVGVNESSPAGSEVLTVYAFDPDQQQQQQDNGRVSYSLNPPSSLFAVDSSTGVLTLRQGLSFVAQQRHQLTVVATDGGLTAQSATASIAVQVLSDFSSSASFLSQPLAVTLSENLPANTLVSSVLGDNSFPVYYSLSPNDRYFWIDSRTGVIRTGLGLDREVNSTYTLTASARHFLNFGTSSSVVFEVTVSDVNDNAPSPVPKSDEVTLSISESSSLSSSTLFTLQFADRDASGSVGAVAILSPQVSRYLQIDSSGRGTLMLGQLDVEHLFAYQDFLIAITDTESPSQMETYHVRLVVEDINDEAPVFSSESYQALLWTPAQPGAIVTHVSATDEDKGASGRVRFSISGGNGTDSFEIDAASGEIALSNPYSLHSRYHLQVSATDRGVPSLSSTANVYVEVRSCPILNFRFSPSEVSIVLSEAVPTGTVVVSPTLVHTGYSENDVQFTLISNDGGVFSIDRASGNVSLLSNLDRETVSEHGLAVQATHRSLSHLVADLSVQVVVEDVNDNPPRFTNTPYRAYISNNASTGSPVLRVNSNDPDLFEGGTISYHIASGDLGYFALNSVTGELTVLTSLTALQTGRSINLTVEARDQGVPVSLSSSAVVSVFVVDSRAPRFTQSQYTAEVSELADVGMFVTVVSATVFSSNGFPTYTIEAGNGEIRFSIDFYSGDVRVARALDFEERQEYTLDLKVSDPTLDETSFSLTTLVISVKDENDRAPVFSQNIYTKVLPESSDRDTLVTTLEATDADSSSSPNSAVTYSFGESYTFGGTFALNFDSGELTVDGETDYEAIQRYEIPVIAVDSGVPQQTGSATVFLSLTNINDNAPRFASSLLELSVQETAHNGSIVGSVSATDPDSDPITYSLEGTDSLFTIDAQTGEVRLQLTGSQVLSEPSYNLSVSARDGVHVGRTTVRVNVLDINDNPPAFTASTYYGNVTENDASAVNVVQVSATDADRGGVALTYTFESNTVSNFKIDANTGWISKKSGAIDREMVSEFVFNVFVQDGVYTSNAVVRVTVLDRNDNAPEFLSVSSVDVSENLPRSSLITVLEAADADQGSNAQLSFSIAGVTTPSGSSVEALPFHFEGGSNRLVLRGIVNHENTPSFTFTVVVSDAGSPSQSLSVSYTVSIVDTLDSPPHFTQSSYAFSMVEPMNYDQSVGQVMATVSDSNQFIYFGIPTTPAVPFTIGLFSGMIVATYADREVQSEYQFNVEAYVLTANQKLLKNLTSVTVTVEDINDNAPKILSFLFLGQVAENQPSGSRVLSSGIGLDVIGVEDIDNGINGTFSFQIVPLTSDAVPFIIQDDGQVLTTQTLDREGATALYMFRFVAVDKGPVAKTSEVALASIAVTDLNDSPPVFNSSAFSATVSEEASLDEEVTSIRASDADKGENANVRYSLHGSANFAIDTFTGAVRVSGALDHERQIVYNLTVDGYDGANRASVALQITVQDVNDEPPQFNVASYETTVLENSDIELPVLTVYASDVDLVGSVSYSLLSGPSRDNFTVNATGGELYFTTSPNYESAQQLVVQVVAGDGVHETLASVAVSILDQNDVTPTFPDADFEGMIFENIRAGTNVVKVSASDPDSGAGGLVQYEIIGGNAGDVLGVSVSQLPFQIAMQSGLILTTEILDREQVNHYTLHVRATDLGTPPLSSTGIVRVSVLDDNDHSPVFDRSNYSTPLSESVDDGFFVLRVRASDADSGSNAEIFYELQSGNDLGNFALDSQTGRLTVQSELDFESTRLFNLTVVAHDGGLVSLKASVSVLIEILDENDNRPTFQTKNYLHSIDENAASGSTVVTVRATDIDANAARVLYEIAEEDLIPQFEINAETGIIAIGTELDYESDREHEFRIWAYNEGDELLRDTATVTVTVGDINDEEPVFNPPNPEFSITENVFPPQSLGGVSATDPDTVTTPGDLRYSLVSSPHSSRFRLDSRTGLLTTLASFDRESVPRYRLVVTASDGGSPSQTGTTTVTVTILDVNDNVPQPANAAIFIYLAGEHFSSAAVGQVNANDPDLFNAHTYSLLSDPSSNMGSFSLHFSNGSIQAPDNPMPGSYNFVVNVTENGNWAKCTVAIQVSEINPNMAANSVTLRVTQTTAENFLANKFTGFSKMDIFGSQVPTSTRPFVVSVQDVLGADDTVDVSFAVEQEGGSFVGQELLRHLVHSNRISFSNLGIRVQTEQLDLCANEPCGLNGICQNVLGPVQRQLVSLSPPRTIVASAPTWGYRCTCLRGVSGRNCTQGSVDLCAYASCLPPSVCGNAPGERRAVCQCPDGSRLQRGICVANETACAALSCLNGASCAVQREGLACRCLDGFRGPKCQIAEPHPARCATANCLHNSSCTASSEGATCTCLPGYSGLTCANRADPNKPKDCSLNPCLYGGTCSPASGGAGYACACAGGFTGQDCEADLYGAVTQAPTSACDGVQCPSSEYCRTDGGDGAGVCVNPCLPNPCANGGSCVKRDSGWTCSCLPGHFGPLCEVPQGRFGTRGSVVHPSIDTPLNGSVYLEFAASSTYGLLFLNGRYDDHYSDFIVLELLGGFLKYTVSRGGQRYDVEFTSRDLADQQWHSVEAGYNLTHMWLTVDDCGGSGSVAFGPLGRVRGPLERPICEQTVATVDDYTSHVSLDVSGPLVLGYHRASYNYTFGESFSFSYRGYLRNVRVGGRVVDFARPLSTGGDVHSSLGLEGRPDCAASPCRNGAECLQDGFRYSCLCSSSFSGDNCERASSSVGFPGNTVVTFTLLSNSGPTGTTTKRQTSFYSSTSTVLSLGFSTTSPNGVLFALVGPTDYAYLEMVDGFLQFRFNLGLQEATASIDGVRMYTGDFHDVEARREGRTAQLVVDRMFVATASVPGDDRSLDVPAEGIYLGAGSGVGVGGVVQNPFNGCIRGAKLDGKELPLSDDSFDVNFQVSLPSSSSSSDSSLSFSCWVPPKGPIGAVPVSPSLPLFVIIIIAVCATFALALLLCIVAALIARCRHGSLVKTSSGGFELQQRDFAGFRQMGLRPTNSAIPGRPNSGAGNVRNYAQEGGGESDIHDNGELESIISSPNLTVNSHPTTNHTLSVEPNSVTATTSMTERLRITVQPLSHPVENSTLSSITQPSISPDPQFISQPSRSPSDLSNSVATTTPTSMLAMLTAVPENGERWRSREDNPRTAAVPDRSQLIPTDCRNGGPERSQAATTSHSRRTLGERVQSPVPVHPPEPQLATGERKRLEAEEAESQSRPDPAVLARTPAKPQPASKPKPKPKKASRNPEVDRIWQLKKAADRKLMRDNNFDDTHLYKEEGSLTPMSSKSLESLYHINNTSEEYSANVDFTNPQLAHLRALLQHLDIAGDDDDDESSIVTAVESSILPSQSKTPPSSILRPPPLPDKFHSSSSVTVREV</sequence>
<dbReference type="InterPro" id="IPR001791">
    <property type="entry name" value="Laminin_G"/>
</dbReference>
<reference evidence="20" key="2">
    <citation type="submission" date="2018-03" db="EMBL/GenBank/DDBJ databases">
        <authorList>
            <person name="Borisenko I."/>
        </authorList>
    </citation>
    <scope>NUCLEOTIDE SEQUENCE</scope>
</reference>
<feature type="domain" description="Cadherin" evidence="19">
    <location>
        <begin position="283"/>
        <end position="380"/>
    </location>
</feature>
<dbReference type="Pfam" id="PF02210">
    <property type="entry name" value="Laminin_G_2"/>
    <property type="match status" value="1"/>
</dbReference>
<evidence type="ECO:0000256" key="3">
    <source>
        <dbReference type="ARBA" id="ARBA00022536"/>
    </source>
</evidence>
<dbReference type="Gene3D" id="2.10.25.10">
    <property type="entry name" value="Laminin"/>
    <property type="match status" value="5"/>
</dbReference>
<evidence type="ECO:0000256" key="7">
    <source>
        <dbReference type="ARBA" id="ARBA00022837"/>
    </source>
</evidence>
<evidence type="ECO:0000256" key="10">
    <source>
        <dbReference type="ARBA" id="ARBA00023136"/>
    </source>
</evidence>
<dbReference type="PROSITE" id="PS50025">
    <property type="entry name" value="LAM_G_DOMAIN"/>
    <property type="match status" value="2"/>
</dbReference>
<feature type="compositionally biased region" description="Polar residues" evidence="15">
    <location>
        <begin position="3545"/>
        <end position="3554"/>
    </location>
</feature>
<keyword evidence="9 16" id="KW-1133">Transmembrane helix</keyword>
<feature type="disulfide bond" evidence="14">
    <location>
        <begin position="2487"/>
        <end position="2496"/>
    </location>
</feature>
<feature type="domain" description="EGF-like" evidence="18">
    <location>
        <begin position="2461"/>
        <end position="2497"/>
    </location>
</feature>
<dbReference type="GO" id="GO:0005509">
    <property type="term" value="F:calcium ion binding"/>
    <property type="evidence" value="ECO:0007669"/>
    <property type="project" value="UniProtKB-UniRule"/>
</dbReference>
<dbReference type="InterPro" id="IPR000742">
    <property type="entry name" value="EGF"/>
</dbReference>
<dbReference type="GO" id="GO:0007156">
    <property type="term" value="P:homophilic cell adhesion via plasma membrane adhesion molecules"/>
    <property type="evidence" value="ECO:0007669"/>
    <property type="project" value="InterPro"/>
</dbReference>
<keyword evidence="2" id="KW-1003">Cell membrane</keyword>
<feature type="compositionally biased region" description="Basic and acidic residues" evidence="15">
    <location>
        <begin position="3312"/>
        <end position="3323"/>
    </location>
</feature>
<accession>A0A410R961</accession>
<name>A0A410R961_HALDU</name>
<feature type="domain" description="Cadherin" evidence="19">
    <location>
        <begin position="1737"/>
        <end position="1850"/>
    </location>
</feature>
<keyword evidence="4 16" id="KW-0812">Transmembrane</keyword>
<dbReference type="FunFam" id="2.60.40.60:FF:000024">
    <property type="entry name" value="FAT atypical cadherin 3"/>
    <property type="match status" value="1"/>
</dbReference>
<dbReference type="InterPro" id="IPR015919">
    <property type="entry name" value="Cadherin-like_sf"/>
</dbReference>
<organism evidence="20">
    <name type="scientific">Halisarca dujardinii</name>
    <name type="common">Dujardin's slime sponge</name>
    <dbReference type="NCBI Taxonomy" id="2583056"/>
    <lineage>
        <taxon>Eukaryota</taxon>
        <taxon>Metazoa</taxon>
        <taxon>Porifera</taxon>
        <taxon>Demospongiae</taxon>
        <taxon>Verongimorpha</taxon>
        <taxon>Chondrillida</taxon>
        <taxon>Halisarcidae</taxon>
        <taxon>Halisarca</taxon>
    </lineage>
</organism>
<evidence type="ECO:0000256" key="9">
    <source>
        <dbReference type="ARBA" id="ARBA00022989"/>
    </source>
</evidence>
<dbReference type="PANTHER" id="PTHR24026:SF133">
    <property type="entry name" value="CADHERIN-RELATED FAMILY MEMBER 2"/>
    <property type="match status" value="1"/>
</dbReference>
<gene>
    <name evidence="20" type="primary">CDHE</name>
</gene>
<dbReference type="PROSITE" id="PS01186">
    <property type="entry name" value="EGF_2"/>
    <property type="match status" value="3"/>
</dbReference>
<keyword evidence="10 16" id="KW-0472">Membrane</keyword>
<feature type="domain" description="Cadherin" evidence="19">
    <location>
        <begin position="1109"/>
        <end position="1209"/>
    </location>
</feature>
<dbReference type="InterPro" id="IPR001881">
    <property type="entry name" value="EGF-like_Ca-bd_dom"/>
</dbReference>
<dbReference type="FunFam" id="2.60.40.60:FF:000020">
    <property type="entry name" value="Dachsous cadherin-related 1b"/>
    <property type="match status" value="4"/>
</dbReference>
<evidence type="ECO:0000259" key="18">
    <source>
        <dbReference type="PROSITE" id="PS50026"/>
    </source>
</evidence>
<feature type="domain" description="EGF-like" evidence="18">
    <location>
        <begin position="2419"/>
        <end position="2457"/>
    </location>
</feature>
<keyword evidence="3 14" id="KW-0245">EGF-like domain</keyword>
<feature type="domain" description="Laminin G" evidence="17">
    <location>
        <begin position="2657"/>
        <end position="2865"/>
    </location>
</feature>
<keyword evidence="7 13" id="KW-0106">Calcium</keyword>
<feature type="domain" description="Cadherin" evidence="19">
    <location>
        <begin position="592"/>
        <end position="694"/>
    </location>
</feature>
<dbReference type="SMART" id="SM00179">
    <property type="entry name" value="EGF_CA"/>
    <property type="match status" value="5"/>
</dbReference>
<feature type="domain" description="EGF-like" evidence="18">
    <location>
        <begin position="2621"/>
        <end position="2656"/>
    </location>
</feature>
<feature type="region of interest" description="Disordered" evidence="15">
    <location>
        <begin position="3255"/>
        <end position="3428"/>
    </location>
</feature>
<dbReference type="Gene3D" id="2.60.40.60">
    <property type="entry name" value="Cadherins"/>
    <property type="match status" value="22"/>
</dbReference>
<evidence type="ECO:0000256" key="6">
    <source>
        <dbReference type="ARBA" id="ARBA00022737"/>
    </source>
</evidence>
<keyword evidence="6" id="KW-0677">Repeat</keyword>
<dbReference type="FunFam" id="2.60.40.60:FF:000116">
    <property type="entry name" value="Dachsous cadherin-related 2"/>
    <property type="match status" value="1"/>
</dbReference>
<dbReference type="Pfam" id="PF00008">
    <property type="entry name" value="EGF"/>
    <property type="match status" value="1"/>
</dbReference>
<dbReference type="Gene3D" id="2.60.120.200">
    <property type="match status" value="2"/>
</dbReference>
<dbReference type="Pfam" id="PF00054">
    <property type="entry name" value="Laminin_G_1"/>
    <property type="match status" value="1"/>
</dbReference>
<dbReference type="PRINTS" id="PR00205">
    <property type="entry name" value="CADHERIN"/>
</dbReference>
<feature type="disulfide bond" evidence="14">
    <location>
        <begin position="2646"/>
        <end position="2655"/>
    </location>
</feature>
<dbReference type="SUPFAM" id="SSF49313">
    <property type="entry name" value="Cadherin-like"/>
    <property type="match status" value="22"/>
</dbReference>
<dbReference type="CDD" id="cd00054">
    <property type="entry name" value="EGF_CA"/>
    <property type="match status" value="5"/>
</dbReference>
<evidence type="ECO:0000256" key="16">
    <source>
        <dbReference type="SAM" id="Phobius"/>
    </source>
</evidence>
<dbReference type="GO" id="GO:0005886">
    <property type="term" value="C:plasma membrane"/>
    <property type="evidence" value="ECO:0007669"/>
    <property type="project" value="UniProtKB-SubCell"/>
</dbReference>
<dbReference type="Pfam" id="PF00028">
    <property type="entry name" value="Cadherin"/>
    <property type="match status" value="17"/>
</dbReference>
<evidence type="ECO:0000256" key="12">
    <source>
        <dbReference type="ARBA" id="ARBA00023180"/>
    </source>
</evidence>
<dbReference type="FunFam" id="2.10.25.10:FF:000066">
    <property type="entry name" value="FAT atypical cadherin 4"/>
    <property type="match status" value="1"/>
</dbReference>
<evidence type="ECO:0000256" key="15">
    <source>
        <dbReference type="SAM" id="MobiDB-lite"/>
    </source>
</evidence>
<keyword evidence="12" id="KW-0325">Glycoprotein</keyword>
<feature type="domain" description="Cadherin" evidence="19">
    <location>
        <begin position="903"/>
        <end position="1010"/>
    </location>
</feature>
<dbReference type="EMBL" id="MH107848">
    <property type="protein sequence ID" value="QAT77747.1"/>
    <property type="molecule type" value="mRNA"/>
</dbReference>
<feature type="compositionally biased region" description="Polar residues" evidence="15">
    <location>
        <begin position="3512"/>
        <end position="3528"/>
    </location>
</feature>
<dbReference type="CDD" id="cd00110">
    <property type="entry name" value="LamG"/>
    <property type="match status" value="2"/>
</dbReference>
<dbReference type="InterPro" id="IPR002126">
    <property type="entry name" value="Cadherin-like_dom"/>
</dbReference>
<evidence type="ECO:0000256" key="13">
    <source>
        <dbReference type="PROSITE-ProRule" id="PRU00043"/>
    </source>
</evidence>
<dbReference type="InterPro" id="IPR013320">
    <property type="entry name" value="ConA-like_dom_sf"/>
</dbReference>
<evidence type="ECO:0000259" key="19">
    <source>
        <dbReference type="PROSITE" id="PS50268"/>
    </source>
</evidence>
<feature type="domain" description="Cadherin" evidence="19">
    <location>
        <begin position="1209"/>
        <end position="1320"/>
    </location>
</feature>
<keyword evidence="8" id="KW-0130">Cell adhesion</keyword>
<feature type="domain" description="Cadherin" evidence="19">
    <location>
        <begin position="489"/>
        <end position="595"/>
    </location>
</feature>
<feature type="domain" description="Cadherin" evidence="19">
    <location>
        <begin position="799"/>
        <end position="902"/>
    </location>
</feature>
<feature type="domain" description="EGF-like" evidence="18">
    <location>
        <begin position="2502"/>
        <end position="2538"/>
    </location>
</feature>
<feature type="disulfide bond" evidence="14">
    <location>
        <begin position="2573"/>
        <end position="2582"/>
    </location>
</feature>
<feature type="compositionally biased region" description="Polar residues" evidence="15">
    <location>
        <begin position="3260"/>
        <end position="3301"/>
    </location>
</feature>
<dbReference type="InterPro" id="IPR020894">
    <property type="entry name" value="Cadherin_CS"/>
</dbReference>
<feature type="domain" description="Cadherin" evidence="19">
    <location>
        <begin position="1431"/>
        <end position="1537"/>
    </location>
</feature>
<dbReference type="SUPFAM" id="SSF49899">
    <property type="entry name" value="Concanavalin A-like lectins/glucanases"/>
    <property type="match status" value="2"/>
</dbReference>
<protein>
    <submittedName>
        <fullName evidence="20">E-cadherin</fullName>
    </submittedName>
</protein>
<feature type="domain" description="EGF-like" evidence="18">
    <location>
        <begin position="2545"/>
        <end position="2583"/>
    </location>
</feature>
<dbReference type="FunFam" id="2.60.40.60:FF:000033">
    <property type="entry name" value="FAT atypical cadherin 1"/>
    <property type="match status" value="2"/>
</dbReference>
<evidence type="ECO:0000256" key="4">
    <source>
        <dbReference type="ARBA" id="ARBA00022692"/>
    </source>
</evidence>
<evidence type="ECO:0000256" key="5">
    <source>
        <dbReference type="ARBA" id="ARBA00022729"/>
    </source>
</evidence>
<comment type="caution">
    <text evidence="14">Lacks conserved residue(s) required for the propagation of feature annotation.</text>
</comment>
<dbReference type="SMART" id="SM00282">
    <property type="entry name" value="LamG"/>
    <property type="match status" value="2"/>
</dbReference>
<feature type="disulfide bond" evidence="14">
    <location>
        <begin position="2528"/>
        <end position="2537"/>
    </location>
</feature>
<feature type="domain" description="Cadherin" evidence="19">
    <location>
        <begin position="1851"/>
        <end position="1955"/>
    </location>
</feature>
<feature type="domain" description="Cadherin" evidence="19">
    <location>
        <begin position="92"/>
        <end position="175"/>
    </location>
</feature>
<dbReference type="CDD" id="cd11304">
    <property type="entry name" value="Cadherin_repeat"/>
    <property type="match status" value="20"/>
</dbReference>
<feature type="domain" description="Cadherin" evidence="19">
    <location>
        <begin position="1637"/>
        <end position="1736"/>
    </location>
</feature>
<evidence type="ECO:0000313" key="20">
    <source>
        <dbReference type="EMBL" id="QAT77747.1"/>
    </source>
</evidence>
<evidence type="ECO:0000256" key="1">
    <source>
        <dbReference type="ARBA" id="ARBA00004162"/>
    </source>
</evidence>
<keyword evidence="11 14" id="KW-1015">Disulfide bond</keyword>
<reference evidence="20" key="1">
    <citation type="journal article" date="2016" name="BMC Evol. Biol.">
        <title>Surprisingly rich repertoire of Wnt genes in the demosponge Halisarca dujardini.</title>
        <authorList>
            <person name="Borisenko I."/>
            <person name="Adamski M."/>
            <person name="Ereskovsky A."/>
            <person name="Adamska M."/>
        </authorList>
    </citation>
    <scope>NUCLEOTIDE SEQUENCE</scope>
</reference>
<feature type="region of interest" description="Disordered" evidence="15">
    <location>
        <begin position="3177"/>
        <end position="3238"/>
    </location>
</feature>
<evidence type="ECO:0000256" key="14">
    <source>
        <dbReference type="PROSITE-ProRule" id="PRU00076"/>
    </source>
</evidence>
<feature type="domain" description="Cadherin" evidence="19">
    <location>
        <begin position="383"/>
        <end position="488"/>
    </location>
</feature>
<feature type="domain" description="Cadherin" evidence="19">
    <location>
        <begin position="695"/>
        <end position="798"/>
    </location>
</feature>
<evidence type="ECO:0000256" key="2">
    <source>
        <dbReference type="ARBA" id="ARBA00022475"/>
    </source>
</evidence>
<evidence type="ECO:0000256" key="11">
    <source>
        <dbReference type="ARBA" id="ARBA00023157"/>
    </source>
</evidence>
<dbReference type="SMART" id="SM00112">
    <property type="entry name" value="CA"/>
    <property type="match status" value="22"/>
</dbReference>
<dbReference type="PANTHER" id="PTHR24026">
    <property type="entry name" value="FAT ATYPICAL CADHERIN-RELATED"/>
    <property type="match status" value="1"/>
</dbReference>
<dbReference type="SUPFAM" id="SSF57196">
    <property type="entry name" value="EGF/Laminin"/>
    <property type="match status" value="3"/>
</dbReference>
<feature type="domain" description="Laminin G" evidence="17">
    <location>
        <begin position="2914"/>
        <end position="3099"/>
    </location>
</feature>
<dbReference type="PROSITE" id="PS00022">
    <property type="entry name" value="EGF_1"/>
    <property type="match status" value="6"/>
</dbReference>
<feature type="domain" description="Cadherin" evidence="19">
    <location>
        <begin position="1538"/>
        <end position="1636"/>
    </location>
</feature>
<dbReference type="FunFam" id="2.60.40.60:FF:000092">
    <property type="entry name" value="Protocadherin 8"/>
    <property type="match status" value="2"/>
</dbReference>
<dbReference type="PROSITE" id="PS00232">
    <property type="entry name" value="CADHERIN_1"/>
    <property type="match status" value="9"/>
</dbReference>
<dbReference type="PROSITE" id="PS50026">
    <property type="entry name" value="EGF_3"/>
    <property type="match status" value="6"/>
</dbReference>
<proteinExistence type="evidence at transcript level"/>
<feature type="domain" description="Cadherin" evidence="19">
    <location>
        <begin position="2"/>
        <end position="72"/>
    </location>
</feature>
<dbReference type="SMART" id="SM00181">
    <property type="entry name" value="EGF"/>
    <property type="match status" value="7"/>
</dbReference>
<evidence type="ECO:0000259" key="17">
    <source>
        <dbReference type="PROSITE" id="PS50025"/>
    </source>
</evidence>
<feature type="domain" description="Cadherin" evidence="19">
    <location>
        <begin position="1956"/>
        <end position="2059"/>
    </location>
</feature>